<feature type="transmembrane region" description="Helical" evidence="6">
    <location>
        <begin position="47"/>
        <end position="65"/>
    </location>
</feature>
<organism evidence="8 9">
    <name type="scientific">Psychroflexus salarius</name>
    <dbReference type="NCBI Taxonomy" id="1155689"/>
    <lineage>
        <taxon>Bacteria</taxon>
        <taxon>Pseudomonadati</taxon>
        <taxon>Bacteroidota</taxon>
        <taxon>Flavobacteriia</taxon>
        <taxon>Flavobacteriales</taxon>
        <taxon>Flavobacteriaceae</taxon>
        <taxon>Psychroflexus</taxon>
    </lineage>
</organism>
<protein>
    <submittedName>
        <fullName evidence="8">1-acyl-sn-glycerol-3-phosphate acyltransferase</fullName>
    </submittedName>
</protein>
<name>A0A1M4UP59_9FLAO</name>
<proteinExistence type="predicted"/>
<dbReference type="EMBL" id="FQTW01000003">
    <property type="protein sequence ID" value="SHE58448.1"/>
    <property type="molecule type" value="Genomic_DNA"/>
</dbReference>
<dbReference type="Proteomes" id="UP000184462">
    <property type="component" value="Unassembled WGS sequence"/>
</dbReference>
<dbReference type="AlphaFoldDB" id="A0A1M4UP59"/>
<dbReference type="PANTHER" id="PTHR10434:SF64">
    <property type="entry name" value="1-ACYL-SN-GLYCEROL-3-PHOSPHATE ACYLTRANSFERASE-RELATED"/>
    <property type="match status" value="1"/>
</dbReference>
<dbReference type="Pfam" id="PF01553">
    <property type="entry name" value="Acyltransferase"/>
    <property type="match status" value="1"/>
</dbReference>
<dbReference type="PANTHER" id="PTHR10434">
    <property type="entry name" value="1-ACYL-SN-GLYCEROL-3-PHOSPHATE ACYLTRANSFERASE"/>
    <property type="match status" value="1"/>
</dbReference>
<sequence>MRFIKIPFIIVWRLWFYLLVIVPILLLFPALLATTTKEKHYKYAYRIARFWAKIILFGMGFIPNVKVQQALEPGKSYMLTANHTSMIDIMMMLYVSKSPFVFIGKKELSKLPVFGFFYKRMCILVDRKSPQSRRDAFVEAQRRLSRGTSICIFPEGGVPDDVSLKLDEFKDGAFRLAIEHQIPIVPISFIDNKKNFRYQFLTGSPGVLRAVIHPFISTEDLSLNLAHKKRLKAETRAAIASCLEW</sequence>
<dbReference type="InterPro" id="IPR002123">
    <property type="entry name" value="Plipid/glycerol_acylTrfase"/>
</dbReference>
<feature type="domain" description="Phospholipid/glycerol acyltransferase" evidence="7">
    <location>
        <begin position="77"/>
        <end position="192"/>
    </location>
</feature>
<evidence type="ECO:0000256" key="6">
    <source>
        <dbReference type="SAM" id="Phobius"/>
    </source>
</evidence>
<dbReference type="GO" id="GO:0006654">
    <property type="term" value="P:phosphatidic acid biosynthetic process"/>
    <property type="evidence" value="ECO:0007669"/>
    <property type="project" value="TreeGrafter"/>
</dbReference>
<keyword evidence="3 8" id="KW-0808">Transferase</keyword>
<dbReference type="SMART" id="SM00563">
    <property type="entry name" value="PlsC"/>
    <property type="match status" value="1"/>
</dbReference>
<keyword evidence="6" id="KW-1133">Transmembrane helix</keyword>
<dbReference type="RefSeq" id="WP_073192490.1">
    <property type="nucleotide sequence ID" value="NZ_FQTW01000003.1"/>
</dbReference>
<keyword evidence="2" id="KW-0444">Lipid biosynthesis</keyword>
<evidence type="ECO:0000256" key="2">
    <source>
        <dbReference type="ARBA" id="ARBA00022516"/>
    </source>
</evidence>
<dbReference type="CDD" id="cd07989">
    <property type="entry name" value="LPLAT_AGPAT-like"/>
    <property type="match status" value="1"/>
</dbReference>
<evidence type="ECO:0000313" key="9">
    <source>
        <dbReference type="Proteomes" id="UP000184462"/>
    </source>
</evidence>
<reference evidence="8 9" key="1">
    <citation type="submission" date="2016-11" db="EMBL/GenBank/DDBJ databases">
        <authorList>
            <person name="Jaros S."/>
            <person name="Januszkiewicz K."/>
            <person name="Wedrychowicz H."/>
        </authorList>
    </citation>
    <scope>NUCLEOTIDE SEQUENCE [LARGE SCALE GENOMIC DNA]</scope>
    <source>
        <strain evidence="8 9">DSM 25661</strain>
    </source>
</reference>
<accession>A0A1M4UP59</accession>
<dbReference type="GO" id="GO:0003841">
    <property type="term" value="F:1-acylglycerol-3-phosphate O-acyltransferase activity"/>
    <property type="evidence" value="ECO:0007669"/>
    <property type="project" value="TreeGrafter"/>
</dbReference>
<evidence type="ECO:0000313" key="8">
    <source>
        <dbReference type="EMBL" id="SHE58448.1"/>
    </source>
</evidence>
<evidence type="ECO:0000259" key="7">
    <source>
        <dbReference type="SMART" id="SM00563"/>
    </source>
</evidence>
<keyword evidence="9" id="KW-1185">Reference proteome</keyword>
<keyword evidence="4" id="KW-0443">Lipid metabolism</keyword>
<evidence type="ECO:0000256" key="5">
    <source>
        <dbReference type="ARBA" id="ARBA00023315"/>
    </source>
</evidence>
<keyword evidence="6" id="KW-0472">Membrane</keyword>
<keyword evidence="6" id="KW-0812">Transmembrane</keyword>
<keyword evidence="5 8" id="KW-0012">Acyltransferase</keyword>
<dbReference type="STRING" id="1155689.SAMN05444278_10335"/>
<evidence type="ECO:0000256" key="1">
    <source>
        <dbReference type="ARBA" id="ARBA00005189"/>
    </source>
</evidence>
<dbReference type="OrthoDB" id="9803035at2"/>
<evidence type="ECO:0000256" key="3">
    <source>
        <dbReference type="ARBA" id="ARBA00022679"/>
    </source>
</evidence>
<dbReference type="SUPFAM" id="SSF69593">
    <property type="entry name" value="Glycerol-3-phosphate (1)-acyltransferase"/>
    <property type="match status" value="1"/>
</dbReference>
<evidence type="ECO:0000256" key="4">
    <source>
        <dbReference type="ARBA" id="ARBA00023098"/>
    </source>
</evidence>
<comment type="pathway">
    <text evidence="1">Lipid metabolism.</text>
</comment>
<gene>
    <name evidence="8" type="ORF">SAMN05444278_10335</name>
</gene>
<feature type="transmembrane region" description="Helical" evidence="6">
    <location>
        <begin position="14"/>
        <end position="35"/>
    </location>
</feature>